<feature type="region of interest" description="Disordered" evidence="1">
    <location>
        <begin position="1"/>
        <end position="31"/>
    </location>
</feature>
<gene>
    <name evidence="2" type="ORF">K491DRAFT_677623</name>
</gene>
<feature type="region of interest" description="Disordered" evidence="1">
    <location>
        <begin position="183"/>
        <end position="205"/>
    </location>
</feature>
<proteinExistence type="predicted"/>
<evidence type="ECO:0000313" key="2">
    <source>
        <dbReference type="EMBL" id="KAF2656989.1"/>
    </source>
</evidence>
<keyword evidence="3" id="KW-1185">Reference proteome</keyword>
<dbReference type="EMBL" id="MU004330">
    <property type="protein sequence ID" value="KAF2656989.1"/>
    <property type="molecule type" value="Genomic_DNA"/>
</dbReference>
<feature type="region of interest" description="Disordered" evidence="1">
    <location>
        <begin position="50"/>
        <end position="95"/>
    </location>
</feature>
<name>A0A6A6TAJ6_9PLEO</name>
<dbReference type="AlphaFoldDB" id="A0A6A6TAJ6"/>
<feature type="compositionally biased region" description="Basic and acidic residues" evidence="1">
    <location>
        <begin position="1"/>
        <end position="14"/>
    </location>
</feature>
<feature type="compositionally biased region" description="Pro residues" evidence="1">
    <location>
        <begin position="296"/>
        <end position="305"/>
    </location>
</feature>
<accession>A0A6A6TAJ6</accession>
<feature type="compositionally biased region" description="Basic and acidic residues" evidence="1">
    <location>
        <begin position="286"/>
        <end position="295"/>
    </location>
</feature>
<feature type="compositionally biased region" description="Basic and acidic residues" evidence="1">
    <location>
        <begin position="244"/>
        <end position="256"/>
    </location>
</feature>
<evidence type="ECO:0000313" key="3">
    <source>
        <dbReference type="Proteomes" id="UP000799324"/>
    </source>
</evidence>
<feature type="region of interest" description="Disordered" evidence="1">
    <location>
        <begin position="219"/>
        <end position="305"/>
    </location>
</feature>
<reference evidence="2" key="1">
    <citation type="journal article" date="2020" name="Stud. Mycol.">
        <title>101 Dothideomycetes genomes: a test case for predicting lifestyles and emergence of pathogens.</title>
        <authorList>
            <person name="Haridas S."/>
            <person name="Albert R."/>
            <person name="Binder M."/>
            <person name="Bloem J."/>
            <person name="Labutti K."/>
            <person name="Salamov A."/>
            <person name="Andreopoulos B."/>
            <person name="Baker S."/>
            <person name="Barry K."/>
            <person name="Bills G."/>
            <person name="Bluhm B."/>
            <person name="Cannon C."/>
            <person name="Castanera R."/>
            <person name="Culley D."/>
            <person name="Daum C."/>
            <person name="Ezra D."/>
            <person name="Gonzalez J."/>
            <person name="Henrissat B."/>
            <person name="Kuo A."/>
            <person name="Liang C."/>
            <person name="Lipzen A."/>
            <person name="Lutzoni F."/>
            <person name="Magnuson J."/>
            <person name="Mondo S."/>
            <person name="Nolan M."/>
            <person name="Ohm R."/>
            <person name="Pangilinan J."/>
            <person name="Park H.-J."/>
            <person name="Ramirez L."/>
            <person name="Alfaro M."/>
            <person name="Sun H."/>
            <person name="Tritt A."/>
            <person name="Yoshinaga Y."/>
            <person name="Zwiers L.-H."/>
            <person name="Turgeon B."/>
            <person name="Goodwin S."/>
            <person name="Spatafora J."/>
            <person name="Crous P."/>
            <person name="Grigoriev I."/>
        </authorList>
    </citation>
    <scope>NUCLEOTIDE SEQUENCE</scope>
    <source>
        <strain evidence="2">CBS 122681</strain>
    </source>
</reference>
<evidence type="ECO:0000256" key="1">
    <source>
        <dbReference type="SAM" id="MobiDB-lite"/>
    </source>
</evidence>
<organism evidence="2 3">
    <name type="scientific">Lophiostoma macrostomum CBS 122681</name>
    <dbReference type="NCBI Taxonomy" id="1314788"/>
    <lineage>
        <taxon>Eukaryota</taxon>
        <taxon>Fungi</taxon>
        <taxon>Dikarya</taxon>
        <taxon>Ascomycota</taxon>
        <taxon>Pezizomycotina</taxon>
        <taxon>Dothideomycetes</taxon>
        <taxon>Pleosporomycetidae</taxon>
        <taxon>Pleosporales</taxon>
        <taxon>Lophiostomataceae</taxon>
        <taxon>Lophiostoma</taxon>
    </lineage>
</organism>
<protein>
    <submittedName>
        <fullName evidence="2">Uncharacterized protein</fullName>
    </submittedName>
</protein>
<dbReference type="Proteomes" id="UP000799324">
    <property type="component" value="Unassembled WGS sequence"/>
</dbReference>
<sequence length="305" mass="34499">MSHEDRRDQRHEPGDTQEELPPPLHPFYAYPTQDPFCSTTFERAILYRNERNASLPVAQQASGSEKAGGSYDKRIDSIDPDAADDPRKYPRPTINSNPNFGWHKLHVLPNMPLHDFPSGDMDSTPRARAATIHPSVEHDQTFATSQHPRSAMPHHPLSHALDPRLRSHGATRYSESLQEENPEIPYHYAPPAPEHPRTVATGPPPHWASYPAETYTTMGERGFSQAPPLPVDYPMDPRLNLHRPAPERPYDPRRDGAPYPGHWDPRTQPYSAGPYSSPYTSSDVSIQRHDLDGPHHYPPPPTWND</sequence>